<reference evidence="2 3" key="1">
    <citation type="submission" date="2024-11" db="EMBL/GenBank/DDBJ databases">
        <title>A near-complete genome assembly of Cinchona calisaya.</title>
        <authorList>
            <person name="Lian D.C."/>
            <person name="Zhao X.W."/>
            <person name="Wei L."/>
        </authorList>
    </citation>
    <scope>NUCLEOTIDE SEQUENCE [LARGE SCALE GENOMIC DNA]</scope>
    <source>
        <tissue evidence="2">Nenye</tissue>
    </source>
</reference>
<accession>A0ABD2XY77</accession>
<dbReference type="PANTHER" id="PTHR35751:SF3">
    <property type="entry name" value="OS06G0530200 PROTEIN"/>
    <property type="match status" value="1"/>
</dbReference>
<evidence type="ECO:0000313" key="3">
    <source>
        <dbReference type="Proteomes" id="UP001630127"/>
    </source>
</evidence>
<dbReference type="PANTHER" id="PTHR35751">
    <property type="match status" value="1"/>
</dbReference>
<protein>
    <submittedName>
        <fullName evidence="2">Uncharacterized protein</fullName>
    </submittedName>
</protein>
<comment type="caution">
    <text evidence="2">The sequence shown here is derived from an EMBL/GenBank/DDBJ whole genome shotgun (WGS) entry which is preliminary data.</text>
</comment>
<keyword evidence="3" id="KW-1185">Reference proteome</keyword>
<gene>
    <name evidence="2" type="ORF">ACH5RR_038315</name>
</gene>
<dbReference type="Proteomes" id="UP001630127">
    <property type="component" value="Unassembled WGS sequence"/>
</dbReference>
<feature type="region of interest" description="Disordered" evidence="1">
    <location>
        <begin position="1"/>
        <end position="71"/>
    </location>
</feature>
<feature type="compositionally biased region" description="Basic residues" evidence="1">
    <location>
        <begin position="7"/>
        <end position="22"/>
    </location>
</feature>
<dbReference type="EMBL" id="JBJUIK010000016">
    <property type="protein sequence ID" value="KAL3499222.1"/>
    <property type="molecule type" value="Genomic_DNA"/>
</dbReference>
<evidence type="ECO:0000313" key="2">
    <source>
        <dbReference type="EMBL" id="KAL3499222.1"/>
    </source>
</evidence>
<dbReference type="AlphaFoldDB" id="A0ABD2XY77"/>
<organism evidence="2 3">
    <name type="scientific">Cinchona calisaya</name>
    <dbReference type="NCBI Taxonomy" id="153742"/>
    <lineage>
        <taxon>Eukaryota</taxon>
        <taxon>Viridiplantae</taxon>
        <taxon>Streptophyta</taxon>
        <taxon>Embryophyta</taxon>
        <taxon>Tracheophyta</taxon>
        <taxon>Spermatophyta</taxon>
        <taxon>Magnoliopsida</taxon>
        <taxon>eudicotyledons</taxon>
        <taxon>Gunneridae</taxon>
        <taxon>Pentapetalae</taxon>
        <taxon>asterids</taxon>
        <taxon>lamiids</taxon>
        <taxon>Gentianales</taxon>
        <taxon>Rubiaceae</taxon>
        <taxon>Cinchonoideae</taxon>
        <taxon>Cinchoneae</taxon>
        <taxon>Cinchona</taxon>
    </lineage>
</organism>
<evidence type="ECO:0000256" key="1">
    <source>
        <dbReference type="SAM" id="MobiDB-lite"/>
    </source>
</evidence>
<feature type="compositionally biased region" description="Low complexity" evidence="1">
    <location>
        <begin position="24"/>
        <end position="40"/>
    </location>
</feature>
<sequence>MGGAAHALKRIPRIKFPQRHPKPSTSGSSSSQTQATSASGDAPGNFFSRPPSMTPGGKASDQPKRTPVSEQEIEAILISNSDPLNTVFERNLSGVIYWSFGPLVLVVEVLIFSKLLKDHVSEFVEVLLFYPVNLNSCYMFLSTKQYEAYDSGWLFGYGIANSDMQHG</sequence>
<name>A0ABD2XY77_9GENT</name>
<proteinExistence type="predicted"/>